<dbReference type="Proteomes" id="UP000271098">
    <property type="component" value="Unassembled WGS sequence"/>
</dbReference>
<dbReference type="WBParaSite" id="GPUH_0001766201-mRNA-1">
    <property type="protein sequence ID" value="GPUH_0001766201-mRNA-1"/>
    <property type="gene ID" value="GPUH_0001766201"/>
</dbReference>
<reference evidence="2 3" key="2">
    <citation type="submission" date="2018-11" db="EMBL/GenBank/DDBJ databases">
        <authorList>
            <consortium name="Pathogen Informatics"/>
        </authorList>
    </citation>
    <scope>NUCLEOTIDE SEQUENCE [LARGE SCALE GENOMIC DNA]</scope>
</reference>
<feature type="domain" description="EB" evidence="1">
    <location>
        <begin position="2"/>
        <end position="41"/>
    </location>
</feature>
<keyword evidence="3" id="KW-1185">Reference proteome</keyword>
<gene>
    <name evidence="2" type="ORF">GPUH_LOCUS17640</name>
</gene>
<organism evidence="4">
    <name type="scientific">Gongylonema pulchrum</name>
    <dbReference type="NCBI Taxonomy" id="637853"/>
    <lineage>
        <taxon>Eukaryota</taxon>
        <taxon>Metazoa</taxon>
        <taxon>Ecdysozoa</taxon>
        <taxon>Nematoda</taxon>
        <taxon>Chromadorea</taxon>
        <taxon>Rhabditida</taxon>
        <taxon>Spirurina</taxon>
        <taxon>Spiruromorpha</taxon>
        <taxon>Spiruroidea</taxon>
        <taxon>Gongylonematidae</taxon>
        <taxon>Gongylonema</taxon>
    </lineage>
</organism>
<protein>
    <submittedName>
        <fullName evidence="4">EB domain-containing protein</fullName>
    </submittedName>
</protein>
<dbReference type="EMBL" id="UYRT01085471">
    <property type="protein sequence ID" value="VDN30173.1"/>
    <property type="molecule type" value="Genomic_DNA"/>
</dbReference>
<dbReference type="InterPro" id="IPR006149">
    <property type="entry name" value="EB_dom"/>
</dbReference>
<evidence type="ECO:0000313" key="2">
    <source>
        <dbReference type="EMBL" id="VDN30173.1"/>
    </source>
</evidence>
<proteinExistence type="predicted"/>
<dbReference type="AlphaFoldDB" id="A0A183E9J9"/>
<evidence type="ECO:0000313" key="3">
    <source>
        <dbReference type="Proteomes" id="UP000271098"/>
    </source>
</evidence>
<evidence type="ECO:0000259" key="1">
    <source>
        <dbReference type="Pfam" id="PF01683"/>
    </source>
</evidence>
<accession>A0A183E9J9</accession>
<reference evidence="4" key="1">
    <citation type="submission" date="2016-06" db="UniProtKB">
        <authorList>
            <consortium name="WormBaseParasite"/>
        </authorList>
    </citation>
    <scope>IDENTIFICATION</scope>
</reference>
<dbReference type="Pfam" id="PF01683">
    <property type="entry name" value="EB"/>
    <property type="match status" value="1"/>
</dbReference>
<name>A0A183E9J9_9BILA</name>
<dbReference type="OrthoDB" id="5861823at2759"/>
<sequence>MNQVAVGGRCYALARMGEPCAYTQQCVDKLYPSLQCLNGYCIIQMNDNPRPVCKDPNAKVEYMNDSITVKNCLYWPCTVGYFCEYNPFYNNGQYICCGSNSNDIYGQGVIRVMLVSLVLYVYIRGQ</sequence>
<evidence type="ECO:0000313" key="4">
    <source>
        <dbReference type="WBParaSite" id="GPUH_0001766201-mRNA-1"/>
    </source>
</evidence>